<accession>A0A927GSR8</accession>
<keyword evidence="2" id="KW-0238">DNA-binding</keyword>
<protein>
    <submittedName>
        <fullName evidence="5">Helix-turn-helix transcriptional regulator</fullName>
    </submittedName>
</protein>
<feature type="domain" description="HTH araC/xylS-type" evidence="4">
    <location>
        <begin position="168"/>
        <end position="267"/>
    </location>
</feature>
<dbReference type="PROSITE" id="PS00041">
    <property type="entry name" value="HTH_ARAC_FAMILY_1"/>
    <property type="match status" value="1"/>
</dbReference>
<dbReference type="PANTHER" id="PTHR46796">
    <property type="entry name" value="HTH-TYPE TRANSCRIPTIONAL ACTIVATOR RHAS-RELATED"/>
    <property type="match status" value="1"/>
</dbReference>
<dbReference type="Pfam" id="PF12833">
    <property type="entry name" value="HTH_18"/>
    <property type="match status" value="1"/>
</dbReference>
<dbReference type="InterPro" id="IPR050204">
    <property type="entry name" value="AraC_XylS_family_regulators"/>
</dbReference>
<dbReference type="SUPFAM" id="SSF46689">
    <property type="entry name" value="Homeodomain-like"/>
    <property type="match status" value="2"/>
</dbReference>
<dbReference type="InterPro" id="IPR009057">
    <property type="entry name" value="Homeodomain-like_sf"/>
</dbReference>
<name>A0A927GSR8_9BACL</name>
<evidence type="ECO:0000259" key="4">
    <source>
        <dbReference type="PROSITE" id="PS01124"/>
    </source>
</evidence>
<sequence length="273" mass="31298">MEAWTQMAHAPIQVRHYIFAGPFSDFMMAEQTTPRVALLTVESGRFTYAIGDERGEAGFGDLIFCPPGVPFRRRALSPIRFHHFQFDWTEQEAGGGQRRHPPAKVTVSDPLRLKSTFAYLRRLQENRTVPDLQPHLYRDRLVADLLLQCELDRVLAEATRSPADPLMRRVREEIDAHALEPGYTLRQTARRLRLDPSRLTRRFQAAYGQAPLAYLTKLRLDEATTLLVETEDTLESIACRCGYDNGSYFCRVFTAKIGVNPSDYRLRYRFSGG</sequence>
<keyword evidence="6" id="KW-1185">Reference proteome</keyword>
<dbReference type="SMART" id="SM00342">
    <property type="entry name" value="HTH_ARAC"/>
    <property type="match status" value="1"/>
</dbReference>
<dbReference type="Gene3D" id="1.10.10.60">
    <property type="entry name" value="Homeodomain-like"/>
    <property type="match status" value="2"/>
</dbReference>
<dbReference type="GO" id="GO:0043565">
    <property type="term" value="F:sequence-specific DNA binding"/>
    <property type="evidence" value="ECO:0007669"/>
    <property type="project" value="InterPro"/>
</dbReference>
<keyword evidence="1" id="KW-0805">Transcription regulation</keyword>
<evidence type="ECO:0000256" key="1">
    <source>
        <dbReference type="ARBA" id="ARBA00023015"/>
    </source>
</evidence>
<organism evidence="5 6">
    <name type="scientific">Paenibacillus sabuli</name>
    <dbReference type="NCBI Taxonomy" id="2772509"/>
    <lineage>
        <taxon>Bacteria</taxon>
        <taxon>Bacillati</taxon>
        <taxon>Bacillota</taxon>
        <taxon>Bacilli</taxon>
        <taxon>Bacillales</taxon>
        <taxon>Paenibacillaceae</taxon>
        <taxon>Paenibacillus</taxon>
    </lineage>
</organism>
<dbReference type="InterPro" id="IPR018060">
    <property type="entry name" value="HTH_AraC"/>
</dbReference>
<dbReference type="InterPro" id="IPR011051">
    <property type="entry name" value="RmlC_Cupin_sf"/>
</dbReference>
<dbReference type="SUPFAM" id="SSF51182">
    <property type="entry name" value="RmlC-like cupins"/>
    <property type="match status" value="1"/>
</dbReference>
<dbReference type="InterPro" id="IPR018062">
    <property type="entry name" value="HTH_AraC-typ_CS"/>
</dbReference>
<reference evidence="5" key="1">
    <citation type="submission" date="2020-09" db="EMBL/GenBank/DDBJ databases">
        <title>A novel bacterium of genus Paenibacillus, isolated from South China Sea.</title>
        <authorList>
            <person name="Huang H."/>
            <person name="Mo K."/>
            <person name="Hu Y."/>
        </authorList>
    </citation>
    <scope>NUCLEOTIDE SEQUENCE</scope>
    <source>
        <strain evidence="5">IB182496</strain>
    </source>
</reference>
<evidence type="ECO:0000256" key="2">
    <source>
        <dbReference type="ARBA" id="ARBA00023125"/>
    </source>
</evidence>
<evidence type="ECO:0000256" key="3">
    <source>
        <dbReference type="ARBA" id="ARBA00023163"/>
    </source>
</evidence>
<evidence type="ECO:0000313" key="6">
    <source>
        <dbReference type="Proteomes" id="UP000621560"/>
    </source>
</evidence>
<gene>
    <name evidence="5" type="ORF">IDH44_12200</name>
</gene>
<dbReference type="Proteomes" id="UP000621560">
    <property type="component" value="Unassembled WGS sequence"/>
</dbReference>
<dbReference type="InterPro" id="IPR020449">
    <property type="entry name" value="Tscrpt_reg_AraC-type_HTH"/>
</dbReference>
<dbReference type="AlphaFoldDB" id="A0A927GSR8"/>
<dbReference type="PRINTS" id="PR00032">
    <property type="entry name" value="HTHARAC"/>
</dbReference>
<keyword evidence="3" id="KW-0804">Transcription</keyword>
<dbReference type="RefSeq" id="WP_190918023.1">
    <property type="nucleotide sequence ID" value="NZ_JACXIZ010000020.1"/>
</dbReference>
<comment type="caution">
    <text evidence="5">The sequence shown here is derived from an EMBL/GenBank/DDBJ whole genome shotgun (WGS) entry which is preliminary data.</text>
</comment>
<dbReference type="GO" id="GO:0003700">
    <property type="term" value="F:DNA-binding transcription factor activity"/>
    <property type="evidence" value="ECO:0007669"/>
    <property type="project" value="InterPro"/>
</dbReference>
<proteinExistence type="predicted"/>
<dbReference type="EMBL" id="JACXIZ010000020">
    <property type="protein sequence ID" value="MBD2845957.1"/>
    <property type="molecule type" value="Genomic_DNA"/>
</dbReference>
<dbReference type="PROSITE" id="PS01124">
    <property type="entry name" value="HTH_ARAC_FAMILY_2"/>
    <property type="match status" value="1"/>
</dbReference>
<evidence type="ECO:0000313" key="5">
    <source>
        <dbReference type="EMBL" id="MBD2845957.1"/>
    </source>
</evidence>